<evidence type="ECO:0000313" key="1">
    <source>
        <dbReference type="EMBL" id="KKM64480.1"/>
    </source>
</evidence>
<gene>
    <name evidence="1" type="ORF">LCGC14_1500970</name>
</gene>
<proteinExistence type="predicted"/>
<sequence length="40" mass="4133">MLLIHTSLAQLGLVELTPYTGSARISAALSTAFAEGYGHA</sequence>
<accession>A0A0F9LJT7</accession>
<dbReference type="EMBL" id="LAZR01010890">
    <property type="protein sequence ID" value="KKM64480.1"/>
    <property type="molecule type" value="Genomic_DNA"/>
</dbReference>
<protein>
    <submittedName>
        <fullName evidence="1">Uncharacterized protein</fullName>
    </submittedName>
</protein>
<reference evidence="1" key="1">
    <citation type="journal article" date="2015" name="Nature">
        <title>Complex archaea that bridge the gap between prokaryotes and eukaryotes.</title>
        <authorList>
            <person name="Spang A."/>
            <person name="Saw J.H."/>
            <person name="Jorgensen S.L."/>
            <person name="Zaremba-Niedzwiedzka K."/>
            <person name="Martijn J."/>
            <person name="Lind A.E."/>
            <person name="van Eijk R."/>
            <person name="Schleper C."/>
            <person name="Guy L."/>
            <person name="Ettema T.J."/>
        </authorList>
    </citation>
    <scope>NUCLEOTIDE SEQUENCE</scope>
</reference>
<dbReference type="AlphaFoldDB" id="A0A0F9LJT7"/>
<organism evidence="1">
    <name type="scientific">marine sediment metagenome</name>
    <dbReference type="NCBI Taxonomy" id="412755"/>
    <lineage>
        <taxon>unclassified sequences</taxon>
        <taxon>metagenomes</taxon>
        <taxon>ecological metagenomes</taxon>
    </lineage>
</organism>
<name>A0A0F9LJT7_9ZZZZ</name>
<comment type="caution">
    <text evidence="1">The sequence shown here is derived from an EMBL/GenBank/DDBJ whole genome shotgun (WGS) entry which is preliminary data.</text>
</comment>